<reference evidence="3" key="1">
    <citation type="submission" date="2019-03" db="EMBL/GenBank/DDBJ databases">
        <title>Long read genome sequence of the mycoparasitic Pythium oligandrum ATCC 38472 isolated from sugarbeet rhizosphere.</title>
        <authorList>
            <person name="Gaulin E."/>
        </authorList>
    </citation>
    <scope>NUCLEOTIDE SEQUENCE</scope>
    <source>
        <strain evidence="3">ATCC 38472_TT</strain>
    </source>
</reference>
<keyword evidence="4" id="KW-1185">Reference proteome</keyword>
<protein>
    <recommendedName>
        <fullName evidence="2">Cyclin-like domain-containing protein</fullName>
    </recommendedName>
</protein>
<dbReference type="Gene3D" id="1.10.472.10">
    <property type="entry name" value="Cyclin-like"/>
    <property type="match status" value="2"/>
</dbReference>
<evidence type="ECO:0000259" key="2">
    <source>
        <dbReference type="SMART" id="SM00385"/>
    </source>
</evidence>
<accession>A0A8K1FI68</accession>
<evidence type="ECO:0000256" key="1">
    <source>
        <dbReference type="RuleBase" id="RU000383"/>
    </source>
</evidence>
<dbReference type="PIRSF" id="PIRSF028758">
    <property type="entry name" value="Cyclin, C/H/G types"/>
    <property type="match status" value="1"/>
</dbReference>
<dbReference type="GO" id="GO:0016538">
    <property type="term" value="F:cyclin-dependent protein serine/threonine kinase regulator activity"/>
    <property type="evidence" value="ECO:0007669"/>
    <property type="project" value="InterPro"/>
</dbReference>
<dbReference type="InterPro" id="IPR013763">
    <property type="entry name" value="Cyclin-like_dom"/>
</dbReference>
<keyword evidence="1" id="KW-0195">Cyclin</keyword>
<sequence length="260" mass="28665">MVEDVHGAMTSLPRVQDSKPIDAKEENLLRQVERSLFIRKCAQSLLLDATTTATAVVLTQQFFAHGSKPEWDDRVIAGACVFLATKSCEVPRTLRSVVNVVHAVKNDTTEPLGADQEYSDLKNSLINAEQTVLRALQFDVDVVLPFAYLLNYAHQGRFKQATAHCALALANDILCAEEALLFPAFVLAACCLYTASQMLEDDGEFGKDKWWYQYDTSDEDITAVSNLLACVYAVMKQHPNSALTNQVGLTPTESNTVNTS</sequence>
<dbReference type="GO" id="GO:0006357">
    <property type="term" value="P:regulation of transcription by RNA polymerase II"/>
    <property type="evidence" value="ECO:0007669"/>
    <property type="project" value="InterPro"/>
</dbReference>
<feature type="domain" description="Cyclin-like" evidence="2">
    <location>
        <begin position="147"/>
        <end position="230"/>
    </location>
</feature>
<dbReference type="Pfam" id="PF00134">
    <property type="entry name" value="Cyclin_N"/>
    <property type="match status" value="1"/>
</dbReference>
<dbReference type="OrthoDB" id="10264655at2759"/>
<evidence type="ECO:0000313" key="3">
    <source>
        <dbReference type="EMBL" id="TMW63496.1"/>
    </source>
</evidence>
<dbReference type="PANTHER" id="PTHR10026">
    <property type="entry name" value="CYCLIN"/>
    <property type="match status" value="1"/>
</dbReference>
<feature type="domain" description="Cyclin-like" evidence="2">
    <location>
        <begin position="36"/>
        <end position="134"/>
    </location>
</feature>
<dbReference type="InterPro" id="IPR043198">
    <property type="entry name" value="Cyclin/Ssn8"/>
</dbReference>
<organism evidence="3 4">
    <name type="scientific">Pythium oligandrum</name>
    <name type="common">Mycoparasitic fungus</name>
    <dbReference type="NCBI Taxonomy" id="41045"/>
    <lineage>
        <taxon>Eukaryota</taxon>
        <taxon>Sar</taxon>
        <taxon>Stramenopiles</taxon>
        <taxon>Oomycota</taxon>
        <taxon>Peronosporomycetes</taxon>
        <taxon>Pythiales</taxon>
        <taxon>Pythiaceae</taxon>
        <taxon>Pythium</taxon>
    </lineage>
</organism>
<comment type="similarity">
    <text evidence="1">Belongs to the cyclin family.</text>
</comment>
<dbReference type="InterPro" id="IPR006671">
    <property type="entry name" value="Cyclin_N"/>
</dbReference>
<gene>
    <name evidence="3" type="ORF">Poli38472_002437</name>
</gene>
<proteinExistence type="inferred from homology"/>
<dbReference type="InterPro" id="IPR036915">
    <property type="entry name" value="Cyclin-like_sf"/>
</dbReference>
<dbReference type="Proteomes" id="UP000794436">
    <property type="component" value="Unassembled WGS sequence"/>
</dbReference>
<evidence type="ECO:0000313" key="4">
    <source>
        <dbReference type="Proteomes" id="UP000794436"/>
    </source>
</evidence>
<dbReference type="SUPFAM" id="SSF47954">
    <property type="entry name" value="Cyclin-like"/>
    <property type="match status" value="2"/>
</dbReference>
<dbReference type="AlphaFoldDB" id="A0A8K1FI68"/>
<dbReference type="EMBL" id="SPLM01000072">
    <property type="protein sequence ID" value="TMW63496.1"/>
    <property type="molecule type" value="Genomic_DNA"/>
</dbReference>
<dbReference type="SMART" id="SM00385">
    <property type="entry name" value="CYCLIN"/>
    <property type="match status" value="2"/>
</dbReference>
<name>A0A8K1FI68_PYTOL</name>
<comment type="caution">
    <text evidence="3">The sequence shown here is derived from an EMBL/GenBank/DDBJ whole genome shotgun (WGS) entry which is preliminary data.</text>
</comment>